<feature type="transmembrane region" description="Helical" evidence="1">
    <location>
        <begin position="38"/>
        <end position="62"/>
    </location>
</feature>
<dbReference type="EMBL" id="JAUHGV010000092">
    <property type="protein sequence ID" value="MDN4015168.1"/>
    <property type="molecule type" value="Genomic_DNA"/>
</dbReference>
<evidence type="ECO:0000256" key="1">
    <source>
        <dbReference type="SAM" id="Phobius"/>
    </source>
</evidence>
<name>A0AAJ1VLZ1_9FLAO</name>
<accession>A0AAJ1VLZ1</accession>
<keyword evidence="1" id="KW-0812">Transmembrane</keyword>
<keyword evidence="1" id="KW-0472">Membrane</keyword>
<evidence type="ECO:0000313" key="3">
    <source>
        <dbReference type="Proteomes" id="UP001225933"/>
    </source>
</evidence>
<evidence type="ECO:0000313" key="2">
    <source>
        <dbReference type="EMBL" id="MDN4015168.1"/>
    </source>
</evidence>
<dbReference type="RefSeq" id="WP_290343710.1">
    <property type="nucleotide sequence ID" value="NZ_JAUHGV010000092.1"/>
</dbReference>
<dbReference type="AlphaFoldDB" id="A0AAJ1VLZ1"/>
<evidence type="ECO:0008006" key="4">
    <source>
        <dbReference type="Google" id="ProtNLM"/>
    </source>
</evidence>
<sequence length="65" mass="6752">MDETGTCGKCASEISTEATKCPNCGYEPSTDSATGRSIMMVIGLLLTGTIIGAVIGIPLLYFGYK</sequence>
<gene>
    <name evidence="2" type="ORF">QX233_22225</name>
</gene>
<feature type="non-terminal residue" evidence="2">
    <location>
        <position position="65"/>
    </location>
</feature>
<organism evidence="2 3">
    <name type="scientific">Chryseobacterium gambrini</name>
    <dbReference type="NCBI Taxonomy" id="373672"/>
    <lineage>
        <taxon>Bacteria</taxon>
        <taxon>Pseudomonadati</taxon>
        <taxon>Bacteroidota</taxon>
        <taxon>Flavobacteriia</taxon>
        <taxon>Flavobacteriales</taxon>
        <taxon>Weeksellaceae</taxon>
        <taxon>Chryseobacterium group</taxon>
        <taxon>Chryseobacterium</taxon>
    </lineage>
</organism>
<comment type="caution">
    <text evidence="2">The sequence shown here is derived from an EMBL/GenBank/DDBJ whole genome shotgun (WGS) entry which is preliminary data.</text>
</comment>
<reference evidence="2" key="1">
    <citation type="submission" date="2023-06" db="EMBL/GenBank/DDBJ databases">
        <title>Two Chryseobacterium gambrini strains from China.</title>
        <authorList>
            <person name="Zeng J."/>
            <person name="Wu Y."/>
        </authorList>
    </citation>
    <scope>NUCLEOTIDE SEQUENCE</scope>
    <source>
        <strain evidence="2">SQ219</strain>
    </source>
</reference>
<proteinExistence type="predicted"/>
<dbReference type="Proteomes" id="UP001225933">
    <property type="component" value="Unassembled WGS sequence"/>
</dbReference>
<keyword evidence="1" id="KW-1133">Transmembrane helix</keyword>
<protein>
    <recommendedName>
        <fullName evidence="4">Zinc-ribbon domain-containing protein</fullName>
    </recommendedName>
</protein>